<dbReference type="InterPro" id="IPR050180">
    <property type="entry name" value="RNR_Ribonuclease"/>
</dbReference>
<dbReference type="GO" id="GO:0003723">
    <property type="term" value="F:RNA binding"/>
    <property type="evidence" value="ECO:0007669"/>
    <property type="project" value="InterPro"/>
</dbReference>
<dbReference type="SMART" id="SM00955">
    <property type="entry name" value="RNB"/>
    <property type="match status" value="1"/>
</dbReference>
<dbReference type="InterPro" id="IPR012340">
    <property type="entry name" value="NA-bd_OB-fold"/>
</dbReference>
<dbReference type="InterPro" id="IPR001900">
    <property type="entry name" value="RNase_II/R"/>
</dbReference>
<protein>
    <recommendedName>
        <fullName evidence="2">RNB domain-containing protein</fullName>
    </recommendedName>
</protein>
<proteinExistence type="predicted"/>
<evidence type="ECO:0000256" key="1">
    <source>
        <dbReference type="SAM" id="MobiDB-lite"/>
    </source>
</evidence>
<dbReference type="SUPFAM" id="SSF50249">
    <property type="entry name" value="Nucleic acid-binding proteins"/>
    <property type="match status" value="1"/>
</dbReference>
<dbReference type="PANTHER" id="PTHR23355:SF65">
    <property type="entry name" value="EXORIBONUCLEASE CYT-4, PUTATIVE (AFU_ORTHOLOGUE AFUA_7G01550)-RELATED"/>
    <property type="match status" value="1"/>
</dbReference>
<organism evidence="3 4">
    <name type="scientific">Lyophyllum shimeji</name>
    <name type="common">Hon-shimeji</name>
    <name type="synonym">Tricholoma shimeji</name>
    <dbReference type="NCBI Taxonomy" id="47721"/>
    <lineage>
        <taxon>Eukaryota</taxon>
        <taxon>Fungi</taxon>
        <taxon>Dikarya</taxon>
        <taxon>Basidiomycota</taxon>
        <taxon>Agaricomycotina</taxon>
        <taxon>Agaricomycetes</taxon>
        <taxon>Agaricomycetidae</taxon>
        <taxon>Agaricales</taxon>
        <taxon>Tricholomatineae</taxon>
        <taxon>Lyophyllaceae</taxon>
        <taxon>Lyophyllum</taxon>
    </lineage>
</organism>
<sequence length="960" mass="108460">MHRRATLSCQATLSGQRLLDGLSRCPKHASIRRQSSAASRRRPPPNLTEEQLKNVKQITKKIIDRIARQPPDWKHTPTLRGEEKRLAASIKLDASSNRPMSMEKAAFEADQDLGEEEGEASGAPLPLGTFVETRRNQVYSHGVVLGQIVRDRRRRILVLTTSGEVWQPVREDVVFTIPDFAPLDLVIRCGAAPFPAHQNQTRARIEVLKRLKEFTRTMEEMYNVVSQKSAEVYNKFKSSDPSRWSQTTTTEVARLVFPNPDHTTRFAVHKYLMNNPLFFCAHSSYETNEVFHVRPQSHVDIIHTIRDWSRQRDGPIHAFAETSRNIIAANEEIRKLSRNEKPSYGPATHVWTETDRTILTFLQHSLRRTRTTQTDPYTLGQSFILRKIHPSGPEVNDQLVQETLVDLGILAPWQDLMVLEPTLDLDSEPEATSSAVKAREAIVQKGFASLATTKHKTPLGPEDFYPSDPLDSVRHDFGNLPVFVIDEASAEELDDGISIERIPSEPGTYWAHVHIADPASLIPPTHVFAKEASIRSESAYFIHRSWPLFPRSLMSHAEYGLSLGAVEEGRATKVLTFSVKVNSQGELVDSKVRAGIIRNIHVITYDEVDSALGNPETPCWYPFGRKIHSKPTPRTLNESQIKDLRDLSTTAERVVAKRQRERVVLFSRPIVKIKNIVQIPPERNGPIFEPTTFRGFPTFEYSVADMLDFDSGAHSMVAEMMKLACRAASRFAIERGLPMLRRGLHFGMNGSSGPPQELLDMRTPNNYVRHDLGLTKMEFVPPVEHSLEPLAHFGLGVPYGEGYARTTSPLRRYLDLVAHWQIHHALLGSAATTTSPPFDAARLLELSISVPATDKLLKILDRNHQRYWQLMIIKRFAEDTANGVERHDDPLQRLEAVTLAMPKQNEKTRKFHVESHVRLLGINATLEDLDTTDIPPGTTLPVKIQQCRLGVRPHLMVTLK</sequence>
<dbReference type="Pfam" id="PF00773">
    <property type="entry name" value="RNB"/>
    <property type="match status" value="1"/>
</dbReference>
<dbReference type="PANTHER" id="PTHR23355">
    <property type="entry name" value="RIBONUCLEASE"/>
    <property type="match status" value="1"/>
</dbReference>
<dbReference type="AlphaFoldDB" id="A0A9P3PRS4"/>
<dbReference type="Pfam" id="PF23216">
    <property type="entry name" value="WHD_CYT4"/>
    <property type="match status" value="1"/>
</dbReference>
<reference evidence="3" key="1">
    <citation type="submission" date="2022-07" db="EMBL/GenBank/DDBJ databases">
        <title>The genome of Lyophyllum shimeji provides insight into the initial evolution of ectomycorrhizal fungal genome.</title>
        <authorList>
            <person name="Kobayashi Y."/>
            <person name="Shibata T."/>
            <person name="Hirakawa H."/>
            <person name="Shigenobu S."/>
            <person name="Nishiyama T."/>
            <person name="Yamada A."/>
            <person name="Hasebe M."/>
            <person name="Kawaguchi M."/>
        </authorList>
    </citation>
    <scope>NUCLEOTIDE SEQUENCE</scope>
    <source>
        <strain evidence="3">AT787</strain>
    </source>
</reference>
<dbReference type="Proteomes" id="UP001063166">
    <property type="component" value="Unassembled WGS sequence"/>
</dbReference>
<comment type="caution">
    <text evidence="3">The sequence shown here is derived from an EMBL/GenBank/DDBJ whole genome shotgun (WGS) entry which is preliminary data.</text>
</comment>
<dbReference type="GO" id="GO:0006402">
    <property type="term" value="P:mRNA catabolic process"/>
    <property type="evidence" value="ECO:0007669"/>
    <property type="project" value="TreeGrafter"/>
</dbReference>
<keyword evidence="4" id="KW-1185">Reference proteome</keyword>
<accession>A0A9P3PRS4</accession>
<name>A0A9P3PRS4_LYOSH</name>
<dbReference type="EMBL" id="BRPK01000008">
    <property type="protein sequence ID" value="GLB40349.1"/>
    <property type="molecule type" value="Genomic_DNA"/>
</dbReference>
<feature type="region of interest" description="Disordered" evidence="1">
    <location>
        <begin position="27"/>
        <end position="47"/>
    </location>
</feature>
<dbReference type="GO" id="GO:0000932">
    <property type="term" value="C:P-body"/>
    <property type="evidence" value="ECO:0007669"/>
    <property type="project" value="TreeGrafter"/>
</dbReference>
<evidence type="ECO:0000259" key="2">
    <source>
        <dbReference type="SMART" id="SM00955"/>
    </source>
</evidence>
<evidence type="ECO:0000313" key="4">
    <source>
        <dbReference type="Proteomes" id="UP001063166"/>
    </source>
</evidence>
<dbReference type="InterPro" id="IPR056624">
    <property type="entry name" value="WH_CYT4"/>
</dbReference>
<dbReference type="GO" id="GO:0000175">
    <property type="term" value="F:3'-5'-RNA exonuclease activity"/>
    <property type="evidence" value="ECO:0007669"/>
    <property type="project" value="TreeGrafter"/>
</dbReference>
<gene>
    <name evidence="3" type="ORF">LshimejAT787_0802200</name>
</gene>
<evidence type="ECO:0000313" key="3">
    <source>
        <dbReference type="EMBL" id="GLB40349.1"/>
    </source>
</evidence>
<dbReference type="OrthoDB" id="2285229at2759"/>
<feature type="domain" description="RNB" evidence="2">
    <location>
        <begin position="474"/>
        <end position="828"/>
    </location>
</feature>